<dbReference type="GO" id="GO:0090729">
    <property type="term" value="F:toxin activity"/>
    <property type="evidence" value="ECO:0007669"/>
    <property type="project" value="UniProtKB-KW"/>
</dbReference>
<dbReference type="InterPro" id="IPR001818">
    <property type="entry name" value="Pept_M10_metallopeptidase"/>
</dbReference>
<evidence type="ECO:0000256" key="7">
    <source>
        <dbReference type="ARBA" id="ARBA00022670"/>
    </source>
</evidence>
<comment type="subcellular location">
    <subcellularLocation>
        <location evidence="2">Membrane</location>
    </subcellularLocation>
    <subcellularLocation>
        <location evidence="3">Secreted</location>
    </subcellularLocation>
</comment>
<dbReference type="SMART" id="SM00235">
    <property type="entry name" value="ZnMc"/>
    <property type="match status" value="1"/>
</dbReference>
<dbReference type="HOGENOM" id="CLU_315884_0_0_5"/>
<dbReference type="PANTHER" id="PTHR38340:SF1">
    <property type="entry name" value="S-LAYER PROTEIN"/>
    <property type="match status" value="1"/>
</dbReference>
<dbReference type="GO" id="GO:0004222">
    <property type="term" value="F:metalloendopeptidase activity"/>
    <property type="evidence" value="ECO:0007669"/>
    <property type="project" value="InterPro"/>
</dbReference>
<evidence type="ECO:0000256" key="4">
    <source>
        <dbReference type="ARBA" id="ARBA00009490"/>
    </source>
</evidence>
<dbReference type="PRINTS" id="PR01488">
    <property type="entry name" value="RTXTOXINA"/>
</dbReference>
<evidence type="ECO:0000256" key="3">
    <source>
        <dbReference type="ARBA" id="ARBA00004613"/>
    </source>
</evidence>
<keyword evidence="7" id="KW-0645">Protease</keyword>
<dbReference type="InterPro" id="IPR034033">
    <property type="entry name" value="Serralysin-like"/>
</dbReference>
<keyword evidence="8" id="KW-0479">Metal-binding</keyword>
<evidence type="ECO:0000256" key="5">
    <source>
        <dbReference type="ARBA" id="ARBA00022525"/>
    </source>
</evidence>
<dbReference type="Pfam" id="PF00413">
    <property type="entry name" value="Peptidase_M10"/>
    <property type="match status" value="1"/>
</dbReference>
<dbReference type="SUPFAM" id="SSF51120">
    <property type="entry name" value="beta-Roll"/>
    <property type="match status" value="3"/>
</dbReference>
<evidence type="ECO:0000256" key="9">
    <source>
        <dbReference type="ARBA" id="ARBA00022737"/>
    </source>
</evidence>
<evidence type="ECO:0000256" key="11">
    <source>
        <dbReference type="ARBA" id="ARBA00022833"/>
    </source>
</evidence>
<dbReference type="InterPro" id="IPR006026">
    <property type="entry name" value="Peptidase_Metallo"/>
</dbReference>
<gene>
    <name evidence="15" type="ordered locus">Meso_0616</name>
</gene>
<dbReference type="eggNOG" id="COG2931">
    <property type="taxonomic scope" value="Bacteria"/>
</dbReference>
<organism evidence="15">
    <name type="scientific">Chelativorans sp. (strain BNC1)</name>
    <dbReference type="NCBI Taxonomy" id="266779"/>
    <lineage>
        <taxon>Bacteria</taxon>
        <taxon>Pseudomonadati</taxon>
        <taxon>Pseudomonadota</taxon>
        <taxon>Alphaproteobacteria</taxon>
        <taxon>Hyphomicrobiales</taxon>
        <taxon>Phyllobacteriaceae</taxon>
        <taxon>Chelativorans</taxon>
    </lineage>
</organism>
<feature type="domain" description="Peptidase metallopeptidase" evidence="14">
    <location>
        <begin position="20"/>
        <end position="209"/>
    </location>
</feature>
<accession>Q11KQ9</accession>
<keyword evidence="5" id="KW-0964">Secreted</keyword>
<dbReference type="InterPro" id="IPR011049">
    <property type="entry name" value="Serralysin-like_metalloprot_C"/>
</dbReference>
<keyword evidence="9" id="KW-0677">Repeat</keyword>
<name>Q11KQ9_CHESB</name>
<dbReference type="PRINTS" id="PR00313">
    <property type="entry name" value="CABNDNGRPT"/>
</dbReference>
<dbReference type="Pfam" id="PF00353">
    <property type="entry name" value="HemolysinCabind"/>
    <property type="match status" value="4"/>
</dbReference>
<evidence type="ECO:0000256" key="6">
    <source>
        <dbReference type="ARBA" id="ARBA00022656"/>
    </source>
</evidence>
<dbReference type="STRING" id="266779.Meso_0616"/>
<dbReference type="InterPro" id="IPR013858">
    <property type="entry name" value="Peptidase_M10B_C"/>
</dbReference>
<reference evidence="15" key="1">
    <citation type="submission" date="2006-06" db="EMBL/GenBank/DDBJ databases">
        <title>Complete sequence of chromosome of Chelativorans sp. BNC1.</title>
        <authorList>
            <consortium name="US DOE Joint Genome Institute"/>
            <person name="Copeland A."/>
            <person name="Lucas S."/>
            <person name="Lapidus A."/>
            <person name="Barry K."/>
            <person name="Detter J.C."/>
            <person name="Glavina del Rio T."/>
            <person name="Hammon N."/>
            <person name="Israni S."/>
            <person name="Dalin E."/>
            <person name="Tice H."/>
            <person name="Pitluck S."/>
            <person name="Chertkov O."/>
            <person name="Brettin T."/>
            <person name="Bruce D."/>
            <person name="Han C."/>
            <person name="Tapia R."/>
            <person name="Gilna P."/>
            <person name="Schmutz J."/>
            <person name="Larimer F."/>
            <person name="Land M."/>
            <person name="Hauser L."/>
            <person name="Kyrpides N."/>
            <person name="Mikhailova N."/>
            <person name="Richardson P."/>
        </authorList>
    </citation>
    <scope>NUCLEOTIDE SEQUENCE</scope>
    <source>
        <strain evidence="15">BNC1</strain>
    </source>
</reference>
<dbReference type="InterPro" id="IPR003995">
    <property type="entry name" value="RTX_toxin_determinant-A"/>
</dbReference>
<dbReference type="GO" id="GO:0006508">
    <property type="term" value="P:proteolysis"/>
    <property type="evidence" value="ECO:0007669"/>
    <property type="project" value="UniProtKB-KW"/>
</dbReference>
<dbReference type="Gene3D" id="3.40.390.10">
    <property type="entry name" value="Collagenase (Catalytic Domain)"/>
    <property type="match status" value="1"/>
</dbReference>
<evidence type="ECO:0000259" key="14">
    <source>
        <dbReference type="SMART" id="SM00235"/>
    </source>
</evidence>
<evidence type="ECO:0000256" key="12">
    <source>
        <dbReference type="ARBA" id="ARBA00023026"/>
    </source>
</evidence>
<keyword evidence="13" id="KW-0472">Membrane</keyword>
<dbReference type="OrthoDB" id="223957at2"/>
<dbReference type="SUPFAM" id="SSF55486">
    <property type="entry name" value="Metalloproteases ('zincins'), catalytic domain"/>
    <property type="match status" value="1"/>
</dbReference>
<dbReference type="InterPro" id="IPR024079">
    <property type="entry name" value="MetalloPept_cat_dom_sf"/>
</dbReference>
<dbReference type="EMBL" id="CP000390">
    <property type="protein sequence ID" value="ABG62016.1"/>
    <property type="molecule type" value="Genomic_DNA"/>
</dbReference>
<evidence type="ECO:0000256" key="13">
    <source>
        <dbReference type="ARBA" id="ARBA00023136"/>
    </source>
</evidence>
<proteinExistence type="inferred from homology"/>
<keyword evidence="6" id="KW-0800">Toxin</keyword>
<dbReference type="GO" id="GO:0031012">
    <property type="term" value="C:extracellular matrix"/>
    <property type="evidence" value="ECO:0007669"/>
    <property type="project" value="InterPro"/>
</dbReference>
<dbReference type="Gene3D" id="2.150.10.10">
    <property type="entry name" value="Serralysin-like metalloprotease, C-terminal"/>
    <property type="match status" value="4"/>
</dbReference>
<evidence type="ECO:0000256" key="1">
    <source>
        <dbReference type="ARBA" id="ARBA00001913"/>
    </source>
</evidence>
<dbReference type="PROSITE" id="PS00330">
    <property type="entry name" value="HEMOLYSIN_CALCIUM"/>
    <property type="match status" value="6"/>
</dbReference>
<keyword evidence="11" id="KW-0862">Zinc</keyword>
<keyword evidence="10" id="KW-0378">Hydrolase</keyword>
<evidence type="ECO:0000256" key="2">
    <source>
        <dbReference type="ARBA" id="ARBA00004370"/>
    </source>
</evidence>
<comment type="cofactor">
    <cofactor evidence="1">
        <name>Ca(2+)</name>
        <dbReference type="ChEBI" id="CHEBI:29108"/>
    </cofactor>
</comment>
<evidence type="ECO:0000256" key="8">
    <source>
        <dbReference type="ARBA" id="ARBA00022723"/>
    </source>
</evidence>
<evidence type="ECO:0000256" key="10">
    <source>
        <dbReference type="ARBA" id="ARBA00022801"/>
    </source>
</evidence>
<sequence>MPATATYNLTGNAYIDGLLSGIKWAPTNLTYSFPTSASYYGSGYGSGEPGSNFGALNSAQQAAGRAAFDIFSSVANITFSEIAETSNQHADLRLAASDMVGTAWAYYPSTRSEGGDVWFNKSNGYYTSPQAGNYAFTTFLHEIGHALGLEHAHEGHVMPAGRDSMEYTVMSYRSYVGASTTSGYVNEKWGFAQSLMMYDIAALQHMYGANYSTNSGATTYSWSPTTGQMFINGTGQDMPGANRIFLTVWDGGGADTYNFSAYSTSLKVDLRPGAWTTTSSDQLARLHYDGSKLAAGNIANALLHGNDPRSLIENAKGGSASDRITGNTAVNKLCGNGGNDTLNGMEGNDVLIGGAGADKLNGGSGFDYASYTDATAGVVARLYAPTTNKGYAAGDTYTSIEGLIGSAHSDQLSGDEAGNKLHGGAGNDVLYGLGGNDALYGVDGNDKLFGSAGADKLDGGAGFDYASYQDATAGVVSRLDAPKANSGHAAGDTYSSIEGLIGSKYSDKLYGDAARNKLFGGAGNDVLYGLGGNDALYGMDGTDKLVGSAGADKLDGGAGFDYASYQDATAGVVARLDRPSSNTGYAAGDTYTGIEGLMGSKYTDKLYGDAAANRLYGEAGNDVLYGLGGNDVLIGGAGADRLYGGAGADRFVIDKIGNSLPTARDRIGDFTRGEDKIDLRSIDANTSLGGDQAFSFIGGKAFSGKASELNFAGNVLSGDVNGDRIADFQVDIPNVSSLLGTDFYL</sequence>
<dbReference type="InterPro" id="IPR018511">
    <property type="entry name" value="Hemolysin-typ_Ca-bd_CS"/>
</dbReference>
<dbReference type="GO" id="GO:0005509">
    <property type="term" value="F:calcium ion binding"/>
    <property type="evidence" value="ECO:0007669"/>
    <property type="project" value="InterPro"/>
</dbReference>
<dbReference type="GO" id="GO:0008270">
    <property type="term" value="F:zinc ion binding"/>
    <property type="evidence" value="ECO:0007669"/>
    <property type="project" value="InterPro"/>
</dbReference>
<dbReference type="AlphaFoldDB" id="Q11KQ9"/>
<dbReference type="GO" id="GO:0005615">
    <property type="term" value="C:extracellular space"/>
    <property type="evidence" value="ECO:0007669"/>
    <property type="project" value="InterPro"/>
</dbReference>
<dbReference type="PANTHER" id="PTHR38340">
    <property type="entry name" value="S-LAYER PROTEIN"/>
    <property type="match status" value="1"/>
</dbReference>
<comment type="similarity">
    <text evidence="4">Belongs to the peptidase M10B family.</text>
</comment>
<dbReference type="KEGG" id="mes:Meso_0616"/>
<dbReference type="Pfam" id="PF08548">
    <property type="entry name" value="Peptidase_M10_C"/>
    <property type="match status" value="1"/>
</dbReference>
<dbReference type="InterPro" id="IPR001343">
    <property type="entry name" value="Hemolysn_Ca-bd"/>
</dbReference>
<keyword evidence="12" id="KW-0843">Virulence</keyword>
<protein>
    <submittedName>
        <fullName evidence="15">Peptidase, metallopeptidase</fullName>
    </submittedName>
</protein>
<dbReference type="GO" id="GO:0016020">
    <property type="term" value="C:membrane"/>
    <property type="evidence" value="ECO:0007669"/>
    <property type="project" value="UniProtKB-SubCell"/>
</dbReference>
<dbReference type="InterPro" id="IPR050557">
    <property type="entry name" value="RTX_toxin/Mannuronan_C5-epim"/>
</dbReference>
<dbReference type="CDD" id="cd04277">
    <property type="entry name" value="ZnMc_serralysin_like"/>
    <property type="match status" value="1"/>
</dbReference>
<evidence type="ECO:0000313" key="15">
    <source>
        <dbReference type="EMBL" id="ABG62016.1"/>
    </source>
</evidence>